<protein>
    <submittedName>
        <fullName evidence="1">Uncharacterized protein</fullName>
    </submittedName>
</protein>
<comment type="caution">
    <text evidence="1">The sequence shown here is derived from an EMBL/GenBank/DDBJ whole genome shotgun (WGS) entry which is preliminary data.</text>
</comment>
<evidence type="ECO:0000313" key="1">
    <source>
        <dbReference type="EMBL" id="KAG8460094.1"/>
    </source>
</evidence>
<keyword evidence="2" id="KW-1185">Reference proteome</keyword>
<reference evidence="1" key="1">
    <citation type="submission" date="2021-05" db="EMBL/GenBank/DDBJ databases">
        <title>The genome of the haptophyte Pavlova lutheri (Diacronema luteri, Pavlovales) - a model for lipid biosynthesis in eukaryotic algae.</title>
        <authorList>
            <person name="Hulatt C.J."/>
            <person name="Posewitz M.C."/>
        </authorList>
    </citation>
    <scope>NUCLEOTIDE SEQUENCE</scope>
    <source>
        <strain evidence="1">NIVA-4/92</strain>
    </source>
</reference>
<dbReference type="AlphaFoldDB" id="A0A8J5X9W4"/>
<dbReference type="Proteomes" id="UP000751190">
    <property type="component" value="Unassembled WGS sequence"/>
</dbReference>
<accession>A0A8J5X9W4</accession>
<evidence type="ECO:0000313" key="2">
    <source>
        <dbReference type="Proteomes" id="UP000751190"/>
    </source>
</evidence>
<name>A0A8J5X9W4_DIALT</name>
<sequence length="151" mass="16351">MRPHEGIAGTTIGADDADDALAYTMRTLAAAPIGAWQLVDERDAAECADHTARAALAPTDERDGVALAVVHGRVPERRAPTSEVRELRERIAALRAQVDLLSARWRIEERASSDARTVASRVRAVVDRASSVLDTHPRFVTTESARLGAFN</sequence>
<proteinExistence type="predicted"/>
<dbReference type="EMBL" id="JAGTXO010000035">
    <property type="protein sequence ID" value="KAG8460094.1"/>
    <property type="molecule type" value="Genomic_DNA"/>
</dbReference>
<organism evidence="1 2">
    <name type="scientific">Diacronema lutheri</name>
    <name type="common">Unicellular marine alga</name>
    <name type="synonym">Monochrysis lutheri</name>
    <dbReference type="NCBI Taxonomy" id="2081491"/>
    <lineage>
        <taxon>Eukaryota</taxon>
        <taxon>Haptista</taxon>
        <taxon>Haptophyta</taxon>
        <taxon>Pavlovophyceae</taxon>
        <taxon>Pavlovales</taxon>
        <taxon>Pavlovaceae</taxon>
        <taxon>Diacronema</taxon>
    </lineage>
</organism>
<gene>
    <name evidence="1" type="ORF">KFE25_014239</name>
</gene>